<dbReference type="InterPro" id="IPR000792">
    <property type="entry name" value="Tscrpt_reg_LuxR_C"/>
</dbReference>
<organism evidence="4 5">
    <name type="scientific">Dokdonia sinensis</name>
    <dbReference type="NCBI Taxonomy" id="2479847"/>
    <lineage>
        <taxon>Bacteria</taxon>
        <taxon>Pseudomonadati</taxon>
        <taxon>Bacteroidota</taxon>
        <taxon>Flavobacteriia</taxon>
        <taxon>Flavobacteriales</taxon>
        <taxon>Flavobacteriaceae</taxon>
        <taxon>Dokdonia</taxon>
    </lineage>
</organism>
<dbReference type="SUPFAM" id="SSF46894">
    <property type="entry name" value="C-terminal effector domain of the bipartite response regulators"/>
    <property type="match status" value="1"/>
</dbReference>
<evidence type="ECO:0000313" key="5">
    <source>
        <dbReference type="Proteomes" id="UP000281985"/>
    </source>
</evidence>
<gene>
    <name evidence="4" type="ORF">EAX61_06420</name>
</gene>
<dbReference type="InterPro" id="IPR011623">
    <property type="entry name" value="7TMR_DISM_rcpt_extracell_dom1"/>
</dbReference>
<keyword evidence="1" id="KW-0472">Membrane</keyword>
<feature type="transmembrane region" description="Helical" evidence="1">
    <location>
        <begin position="261"/>
        <end position="282"/>
    </location>
</feature>
<dbReference type="InterPro" id="IPR016032">
    <property type="entry name" value="Sig_transdc_resp-reg_C-effctor"/>
</dbReference>
<evidence type="ECO:0000259" key="2">
    <source>
        <dbReference type="Pfam" id="PF00196"/>
    </source>
</evidence>
<name>A0A3M0GFS3_9FLAO</name>
<feature type="transmembrane region" description="Helical" evidence="1">
    <location>
        <begin position="237"/>
        <end position="255"/>
    </location>
</feature>
<evidence type="ECO:0000313" key="4">
    <source>
        <dbReference type="EMBL" id="RMB60453.1"/>
    </source>
</evidence>
<dbReference type="AlphaFoldDB" id="A0A3M0GFS3"/>
<feature type="transmembrane region" description="Helical" evidence="1">
    <location>
        <begin position="202"/>
        <end position="225"/>
    </location>
</feature>
<dbReference type="GO" id="GO:0003677">
    <property type="term" value="F:DNA binding"/>
    <property type="evidence" value="ECO:0007669"/>
    <property type="project" value="InterPro"/>
</dbReference>
<feature type="domain" description="HTH luxR-type" evidence="2">
    <location>
        <begin position="391"/>
        <end position="442"/>
    </location>
</feature>
<keyword evidence="1" id="KW-1133">Transmembrane helix</keyword>
<dbReference type="Gene3D" id="1.10.10.10">
    <property type="entry name" value="Winged helix-like DNA-binding domain superfamily/Winged helix DNA-binding domain"/>
    <property type="match status" value="1"/>
</dbReference>
<comment type="caution">
    <text evidence="4">The sequence shown here is derived from an EMBL/GenBank/DDBJ whole genome shotgun (WGS) entry which is preliminary data.</text>
</comment>
<dbReference type="Proteomes" id="UP000281985">
    <property type="component" value="Unassembled WGS sequence"/>
</dbReference>
<dbReference type="EMBL" id="REFV01000005">
    <property type="protein sequence ID" value="RMB60453.1"/>
    <property type="molecule type" value="Genomic_DNA"/>
</dbReference>
<reference evidence="4 5" key="1">
    <citation type="submission" date="2018-10" db="EMBL/GenBank/DDBJ databases">
        <title>Dokdonia luteus sp. nov., isolated from sea water.</title>
        <authorList>
            <person name="Zhou L.Y."/>
            <person name="Du Z.J."/>
        </authorList>
    </citation>
    <scope>NUCLEOTIDE SEQUENCE [LARGE SCALE GENOMIC DNA]</scope>
    <source>
        <strain evidence="4 5">SH27</strain>
    </source>
</reference>
<keyword evidence="1" id="KW-0812">Transmembrane</keyword>
<feature type="transmembrane region" description="Helical" evidence="1">
    <location>
        <begin position="289"/>
        <end position="311"/>
    </location>
</feature>
<sequence>MMKWLFLLLVLITGELFAQSDVLYIYDKEAQEDFTSIHNADFSPILDNNHGLDNGTYWFKIPQIENPREMLTIYSNHTGLLELKDSNGKSLPLMADTRYPSFFLIDRLIEFPLYLKAEFKQEAYFPIEVLEEAEFISSEKHDLLGAGIFYGTILSLIFATLIFFFITKNKIFLFHASLAFVVAYTILARDNFWYLFHAEFDALIYLELFSHFLVGFFGFCFAFYYLKLRHRAKVQKIILISLVSIAAIFMLLYFATHDMFFYFLSDVFTVATIVAVWIIGILKTKNRTIYWLIGLIYIFNIYLMLEISVLHTYGLSLISITTFGAKIFVLIDVVLITFAMMWSFKKLQVQGSLMKQQIKTYLQRIETLDQYKKIQDADDSYLETLISEFNLTNLEVKVLQGISKGHSNEHISTDYRLSGEEVNDTTKSIYKKLGIEGDQEIRMLVS</sequence>
<proteinExistence type="predicted"/>
<accession>A0A3M0GFS3</accession>
<feature type="transmembrane region" description="Helical" evidence="1">
    <location>
        <begin position="172"/>
        <end position="196"/>
    </location>
</feature>
<dbReference type="GO" id="GO:0006355">
    <property type="term" value="P:regulation of DNA-templated transcription"/>
    <property type="evidence" value="ECO:0007669"/>
    <property type="project" value="InterPro"/>
</dbReference>
<evidence type="ECO:0000256" key="1">
    <source>
        <dbReference type="SAM" id="Phobius"/>
    </source>
</evidence>
<feature type="domain" description="7TM-DISM receptor extracellular" evidence="3">
    <location>
        <begin position="146"/>
        <end position="341"/>
    </location>
</feature>
<dbReference type="InterPro" id="IPR036388">
    <property type="entry name" value="WH-like_DNA-bd_sf"/>
</dbReference>
<keyword evidence="5" id="KW-1185">Reference proteome</keyword>
<dbReference type="Pfam" id="PF00196">
    <property type="entry name" value="GerE"/>
    <property type="match status" value="1"/>
</dbReference>
<evidence type="ECO:0008006" key="6">
    <source>
        <dbReference type="Google" id="ProtNLM"/>
    </source>
</evidence>
<evidence type="ECO:0000259" key="3">
    <source>
        <dbReference type="Pfam" id="PF07695"/>
    </source>
</evidence>
<feature type="transmembrane region" description="Helical" evidence="1">
    <location>
        <begin position="323"/>
        <end position="344"/>
    </location>
</feature>
<protein>
    <recommendedName>
        <fullName evidence="6">HTH luxR-type domain-containing protein</fullName>
    </recommendedName>
</protein>
<dbReference type="Pfam" id="PF07695">
    <property type="entry name" value="7TMR-DISM_7TM"/>
    <property type="match status" value="1"/>
</dbReference>
<feature type="transmembrane region" description="Helical" evidence="1">
    <location>
        <begin position="143"/>
        <end position="165"/>
    </location>
</feature>